<dbReference type="Gene3D" id="1.10.600.10">
    <property type="entry name" value="Farnesyl Diphosphate Synthase"/>
    <property type="match status" value="1"/>
</dbReference>
<dbReference type="PhylomeDB" id="B3RIN8"/>
<dbReference type="Pfam" id="PF00494">
    <property type="entry name" value="SQS_PSY"/>
    <property type="match status" value="1"/>
</dbReference>
<dbReference type="SUPFAM" id="SSF48576">
    <property type="entry name" value="Terpenoid synthases"/>
    <property type="match status" value="1"/>
</dbReference>
<evidence type="ECO:0000313" key="4">
    <source>
        <dbReference type="EMBL" id="EDV29016.1"/>
    </source>
</evidence>
<dbReference type="InParanoid" id="B3RIN8"/>
<dbReference type="FunCoup" id="B3RIN8">
    <property type="interactions" value="1901"/>
</dbReference>
<dbReference type="OrthoDB" id="270318at2759"/>
<dbReference type="Proteomes" id="UP000009022">
    <property type="component" value="Unassembled WGS sequence"/>
</dbReference>
<protein>
    <recommendedName>
        <fullName evidence="2">15-cis-phytoene synthase</fullName>
        <ecNumber evidence="2">2.5.1.32</ecNumber>
    </recommendedName>
</protein>
<name>B3RIN8_TRIAD</name>
<sequence length="296" mass="34235">MKRFLIHDIYKKPVVIRKSLLCANSVCVSIPRVRGYLINARQFTSNERRDDGSNVSYCMNLVRKHDFENYLTTLLLPKDSRNSVFAIRAFNLETIKIKDIISQPGTGEMRIKFWASAIESIYKNEPPQHPIAMELMKAKDKNHLSKMWFNRLVKERKRRLDDSPYRNLEELEAYCENTVSSILYLILESLGIRCSHSDHAASHIGKAYGIVILLRAVPFHAKKGKVYLPSDILIKARSIKKDVSRKAVAGFLCSVICQKYLRDLQFVDFDVFHPNLQERAPLLPVQLLIQRLRGVY</sequence>
<dbReference type="EMBL" id="DS985241">
    <property type="protein sequence ID" value="EDV29016.1"/>
    <property type="molecule type" value="Genomic_DNA"/>
</dbReference>
<dbReference type="GeneID" id="6750168"/>
<dbReference type="eggNOG" id="KOG4411">
    <property type="taxonomic scope" value="Eukaryota"/>
</dbReference>
<dbReference type="RefSeq" id="XP_002108218.1">
    <property type="nucleotide sequence ID" value="XM_002108182.1"/>
</dbReference>
<dbReference type="CTD" id="6750168"/>
<dbReference type="EC" id="2.5.1.32" evidence="2"/>
<gene>
    <name evidence="4" type="ORF">TRIADDRAFT_52473</name>
</gene>
<dbReference type="OMA" id="MINAREQ"/>
<evidence type="ECO:0000256" key="2">
    <source>
        <dbReference type="ARBA" id="ARBA00012396"/>
    </source>
</evidence>
<keyword evidence="3" id="KW-0125">Carotenoid biosynthesis</keyword>
<evidence type="ECO:0000256" key="1">
    <source>
        <dbReference type="ARBA" id="ARBA00001805"/>
    </source>
</evidence>
<dbReference type="PANTHER" id="PTHR31480">
    <property type="entry name" value="BIFUNCTIONAL LYCOPENE CYCLASE/PHYTOENE SYNTHASE"/>
    <property type="match status" value="1"/>
</dbReference>
<dbReference type="AlphaFoldDB" id="B3RIN8"/>
<proteinExistence type="predicted"/>
<reference evidence="4 5" key="1">
    <citation type="journal article" date="2008" name="Nature">
        <title>The Trichoplax genome and the nature of placozoans.</title>
        <authorList>
            <person name="Srivastava M."/>
            <person name="Begovic E."/>
            <person name="Chapman J."/>
            <person name="Putnam N.H."/>
            <person name="Hellsten U."/>
            <person name="Kawashima T."/>
            <person name="Kuo A."/>
            <person name="Mitros T."/>
            <person name="Salamov A."/>
            <person name="Carpenter M.L."/>
            <person name="Signorovitch A.Y."/>
            <person name="Moreno M.A."/>
            <person name="Kamm K."/>
            <person name="Grimwood J."/>
            <person name="Schmutz J."/>
            <person name="Shapiro H."/>
            <person name="Grigoriev I.V."/>
            <person name="Buss L.W."/>
            <person name="Schierwater B."/>
            <person name="Dellaporta S.L."/>
            <person name="Rokhsar D.S."/>
        </authorList>
    </citation>
    <scope>NUCLEOTIDE SEQUENCE [LARGE SCALE GENOMIC DNA]</scope>
    <source>
        <strain evidence="4 5">Grell-BS-1999</strain>
    </source>
</reference>
<dbReference type="GO" id="GO:0032981">
    <property type="term" value="P:mitochondrial respiratory chain complex I assembly"/>
    <property type="evidence" value="ECO:0000318"/>
    <property type="project" value="GO_Central"/>
</dbReference>
<comment type="catalytic activity">
    <reaction evidence="1">
        <text>2 (2E,6E,10E)-geranylgeranyl diphosphate = 15-cis-phytoene + 2 diphosphate</text>
        <dbReference type="Rhea" id="RHEA:34475"/>
        <dbReference type="ChEBI" id="CHEBI:27787"/>
        <dbReference type="ChEBI" id="CHEBI:33019"/>
        <dbReference type="ChEBI" id="CHEBI:58756"/>
        <dbReference type="EC" id="2.5.1.32"/>
    </reaction>
</comment>
<dbReference type="KEGG" id="tad:TRIADDRAFT_52473"/>
<dbReference type="InterPro" id="IPR008949">
    <property type="entry name" value="Isoprenoid_synthase_dom_sf"/>
</dbReference>
<dbReference type="InterPro" id="IPR002060">
    <property type="entry name" value="Squ/phyt_synthse"/>
</dbReference>
<dbReference type="HOGENOM" id="CLU_037269_6_2_1"/>
<dbReference type="GO" id="GO:0005739">
    <property type="term" value="C:mitochondrion"/>
    <property type="evidence" value="ECO:0000318"/>
    <property type="project" value="GO_Central"/>
</dbReference>
<evidence type="ECO:0000313" key="5">
    <source>
        <dbReference type="Proteomes" id="UP000009022"/>
    </source>
</evidence>
<dbReference type="STRING" id="10228.B3RIN8"/>
<dbReference type="GO" id="GO:0016117">
    <property type="term" value="P:carotenoid biosynthetic process"/>
    <property type="evidence" value="ECO:0007669"/>
    <property type="project" value="UniProtKB-KW"/>
</dbReference>
<evidence type="ECO:0000256" key="3">
    <source>
        <dbReference type="ARBA" id="ARBA00022746"/>
    </source>
</evidence>
<keyword evidence="5" id="KW-1185">Reference proteome</keyword>
<organism evidence="4 5">
    <name type="scientific">Trichoplax adhaerens</name>
    <name type="common">Trichoplax reptans</name>
    <dbReference type="NCBI Taxonomy" id="10228"/>
    <lineage>
        <taxon>Eukaryota</taxon>
        <taxon>Metazoa</taxon>
        <taxon>Placozoa</taxon>
        <taxon>Uniplacotomia</taxon>
        <taxon>Trichoplacea</taxon>
        <taxon>Trichoplacidae</taxon>
        <taxon>Trichoplax</taxon>
    </lineage>
</organism>
<accession>B3RIN8</accession>